<name>X0UZ38_9ZZZZ</name>
<feature type="non-terminal residue" evidence="1">
    <location>
        <position position="1"/>
    </location>
</feature>
<reference evidence="1" key="1">
    <citation type="journal article" date="2014" name="Front. Microbiol.">
        <title>High frequency of phylogenetically diverse reductive dehalogenase-homologous genes in deep subseafloor sedimentary metagenomes.</title>
        <authorList>
            <person name="Kawai M."/>
            <person name="Futagami T."/>
            <person name="Toyoda A."/>
            <person name="Takaki Y."/>
            <person name="Nishi S."/>
            <person name="Hori S."/>
            <person name="Arai W."/>
            <person name="Tsubouchi T."/>
            <person name="Morono Y."/>
            <person name="Uchiyama I."/>
            <person name="Ito T."/>
            <person name="Fujiyama A."/>
            <person name="Inagaki F."/>
            <person name="Takami H."/>
        </authorList>
    </citation>
    <scope>NUCLEOTIDE SEQUENCE</scope>
    <source>
        <strain evidence="1">Expedition CK06-06</strain>
    </source>
</reference>
<dbReference type="AlphaFoldDB" id="X0UZ38"/>
<protein>
    <recommendedName>
        <fullName evidence="2">Collagen-binding domain-containing protein</fullName>
    </recommendedName>
</protein>
<evidence type="ECO:0000313" key="1">
    <source>
        <dbReference type="EMBL" id="GAG05548.1"/>
    </source>
</evidence>
<dbReference type="EMBL" id="BARS01029525">
    <property type="protein sequence ID" value="GAG05548.1"/>
    <property type="molecule type" value="Genomic_DNA"/>
</dbReference>
<sequence>VIGNHHHSGTTFKCWQQGSALNHYSMQYDESGEAAHAGAVEAWNKARGKYQVIYAENTEVGSGGDAMRRHAWASALGGLMPMLFEMNVHDTQTATLRQCRHLQEFFEATDFYTMASHDELAHAGTKWVLADPGRSYIAYTDEPSDRLGLKDLQAGRYDFTWLDCVTGKTVAQKAVSMAAGDHGWRKPEQFGSEIAVWIRRAR</sequence>
<proteinExistence type="predicted"/>
<evidence type="ECO:0008006" key="2">
    <source>
        <dbReference type="Google" id="ProtNLM"/>
    </source>
</evidence>
<accession>X0UZ38</accession>
<gene>
    <name evidence="1" type="ORF">S01H1_46145</name>
</gene>
<organism evidence="1">
    <name type="scientific">marine sediment metagenome</name>
    <dbReference type="NCBI Taxonomy" id="412755"/>
    <lineage>
        <taxon>unclassified sequences</taxon>
        <taxon>metagenomes</taxon>
        <taxon>ecological metagenomes</taxon>
    </lineage>
</organism>
<comment type="caution">
    <text evidence="1">The sequence shown here is derived from an EMBL/GenBank/DDBJ whole genome shotgun (WGS) entry which is preliminary data.</text>
</comment>